<gene>
    <name evidence="2" type="ORF">AKAME5_000008300</name>
</gene>
<keyword evidence="1" id="KW-0472">Membrane</keyword>
<reference evidence="2" key="1">
    <citation type="submission" date="2022-08" db="EMBL/GenBank/DDBJ databases">
        <title>Genome sequencing of akame (Lates japonicus).</title>
        <authorList>
            <person name="Hashiguchi Y."/>
            <person name="Takahashi H."/>
        </authorList>
    </citation>
    <scope>NUCLEOTIDE SEQUENCE</scope>
    <source>
        <strain evidence="2">Kochi</strain>
    </source>
</reference>
<organism evidence="2 3">
    <name type="scientific">Lates japonicus</name>
    <name type="common">Japanese lates</name>
    <dbReference type="NCBI Taxonomy" id="270547"/>
    <lineage>
        <taxon>Eukaryota</taxon>
        <taxon>Metazoa</taxon>
        <taxon>Chordata</taxon>
        <taxon>Craniata</taxon>
        <taxon>Vertebrata</taxon>
        <taxon>Euteleostomi</taxon>
        <taxon>Actinopterygii</taxon>
        <taxon>Neopterygii</taxon>
        <taxon>Teleostei</taxon>
        <taxon>Neoteleostei</taxon>
        <taxon>Acanthomorphata</taxon>
        <taxon>Carangaria</taxon>
        <taxon>Carangaria incertae sedis</taxon>
        <taxon>Centropomidae</taxon>
        <taxon>Lates</taxon>
    </lineage>
</organism>
<evidence type="ECO:0000313" key="2">
    <source>
        <dbReference type="EMBL" id="GLD45591.1"/>
    </source>
</evidence>
<proteinExistence type="predicted"/>
<dbReference type="AlphaFoldDB" id="A0AAD3M147"/>
<comment type="caution">
    <text evidence="2">The sequence shown here is derived from an EMBL/GenBank/DDBJ whole genome shotgun (WGS) entry which is preliminary data.</text>
</comment>
<dbReference type="EMBL" id="BRZM01000001">
    <property type="protein sequence ID" value="GLD45591.1"/>
    <property type="molecule type" value="Genomic_DNA"/>
</dbReference>
<keyword evidence="1" id="KW-0812">Transmembrane</keyword>
<keyword evidence="1" id="KW-1133">Transmembrane helix</keyword>
<evidence type="ECO:0000313" key="3">
    <source>
        <dbReference type="Proteomes" id="UP001279410"/>
    </source>
</evidence>
<keyword evidence="2" id="KW-0675">Receptor</keyword>
<dbReference type="Proteomes" id="UP001279410">
    <property type="component" value="Unassembled WGS sequence"/>
</dbReference>
<keyword evidence="3" id="KW-1185">Reference proteome</keyword>
<name>A0AAD3M147_LATJO</name>
<protein>
    <submittedName>
        <fullName evidence="2">Trace amine-associated receptor 13c-like protein</fullName>
    </submittedName>
</protein>
<evidence type="ECO:0000256" key="1">
    <source>
        <dbReference type="SAM" id="Phobius"/>
    </source>
</evidence>
<accession>A0AAD3M147</accession>
<sequence>MYDREICPEGCGCAASPLLLSLMMETLEGAELCFPQLRNTSCKKHTQSHSEPMLTYILLSSISLLTAALNLLVLISIFHFRQR</sequence>
<feature type="transmembrane region" description="Helical" evidence="1">
    <location>
        <begin position="53"/>
        <end position="78"/>
    </location>
</feature>